<keyword evidence="1" id="KW-0812">Transmembrane</keyword>
<dbReference type="Pfam" id="PF07811">
    <property type="entry name" value="TadE"/>
    <property type="match status" value="1"/>
</dbReference>
<proteinExistence type="predicted"/>
<keyword evidence="4" id="KW-1185">Reference proteome</keyword>
<organism evidence="3 4">
    <name type="scientific">Streptomyces hainanensis</name>
    <dbReference type="NCBI Taxonomy" id="402648"/>
    <lineage>
        <taxon>Bacteria</taxon>
        <taxon>Bacillati</taxon>
        <taxon>Actinomycetota</taxon>
        <taxon>Actinomycetes</taxon>
        <taxon>Kitasatosporales</taxon>
        <taxon>Streptomycetaceae</taxon>
        <taxon>Streptomyces</taxon>
    </lineage>
</organism>
<keyword evidence="1" id="KW-1133">Transmembrane helix</keyword>
<evidence type="ECO:0000313" key="3">
    <source>
        <dbReference type="EMBL" id="TDC75101.1"/>
    </source>
</evidence>
<accession>A0A4R4TCF3</accession>
<name>A0A4R4TCF3_9ACTN</name>
<evidence type="ECO:0000259" key="2">
    <source>
        <dbReference type="Pfam" id="PF07811"/>
    </source>
</evidence>
<protein>
    <submittedName>
        <fullName evidence="3">Pilus assembly protein</fullName>
    </submittedName>
</protein>
<dbReference type="EMBL" id="SMKI01000119">
    <property type="protein sequence ID" value="TDC75101.1"/>
    <property type="molecule type" value="Genomic_DNA"/>
</dbReference>
<dbReference type="Proteomes" id="UP000295345">
    <property type="component" value="Unassembled WGS sequence"/>
</dbReference>
<reference evidence="3 4" key="1">
    <citation type="submission" date="2019-03" db="EMBL/GenBank/DDBJ databases">
        <title>Draft genome sequences of novel Actinobacteria.</title>
        <authorList>
            <person name="Sahin N."/>
            <person name="Ay H."/>
            <person name="Saygin H."/>
        </authorList>
    </citation>
    <scope>NUCLEOTIDE SEQUENCE [LARGE SCALE GENOMIC DNA]</scope>
    <source>
        <strain evidence="3 4">DSM 41900</strain>
    </source>
</reference>
<sequence length="123" mass="12520">MTPATAAPQHRDGDRGAVLVEFAGLFPLVLVMLAVMWQCVVIGYTFSLAGNAADEGARAAAAGGDCQAAALRVISGAWDASVSCPLEGDVRQAVVELHVPVLFPGAFSLPITVTGRAGAVEEG</sequence>
<dbReference type="OrthoDB" id="4336202at2"/>
<feature type="domain" description="TadE-like" evidence="2">
    <location>
        <begin position="16"/>
        <end position="58"/>
    </location>
</feature>
<dbReference type="RefSeq" id="WP_132818244.1">
    <property type="nucleotide sequence ID" value="NZ_SMKI01000119.1"/>
</dbReference>
<feature type="transmembrane region" description="Helical" evidence="1">
    <location>
        <begin position="18"/>
        <end position="37"/>
    </location>
</feature>
<evidence type="ECO:0000256" key="1">
    <source>
        <dbReference type="SAM" id="Phobius"/>
    </source>
</evidence>
<gene>
    <name evidence="3" type="ORF">E1283_13455</name>
</gene>
<dbReference type="AlphaFoldDB" id="A0A4R4TCF3"/>
<keyword evidence="1" id="KW-0472">Membrane</keyword>
<dbReference type="InterPro" id="IPR012495">
    <property type="entry name" value="TadE-like_dom"/>
</dbReference>
<comment type="caution">
    <text evidence="3">The sequence shown here is derived from an EMBL/GenBank/DDBJ whole genome shotgun (WGS) entry which is preliminary data.</text>
</comment>
<evidence type="ECO:0000313" key="4">
    <source>
        <dbReference type="Proteomes" id="UP000295345"/>
    </source>
</evidence>